<dbReference type="GO" id="GO:0006508">
    <property type="term" value="P:proteolysis"/>
    <property type="evidence" value="ECO:0007669"/>
    <property type="project" value="UniProtKB-KW"/>
</dbReference>
<evidence type="ECO:0000259" key="2">
    <source>
        <dbReference type="Pfam" id="PF01965"/>
    </source>
</evidence>
<dbReference type="SUPFAM" id="SSF52317">
    <property type="entry name" value="Class I glutamine amidotransferase-like"/>
    <property type="match status" value="1"/>
</dbReference>
<evidence type="ECO:0000313" key="4">
    <source>
        <dbReference type="Proteomes" id="UP000569951"/>
    </source>
</evidence>
<dbReference type="CDD" id="cd03134">
    <property type="entry name" value="GATase1_PfpI_like"/>
    <property type="match status" value="1"/>
</dbReference>
<name>A0A841HWT1_9DEIO</name>
<comment type="caution">
    <text evidence="3">The sequence shown here is derived from an EMBL/GenBank/DDBJ whole genome shotgun (WGS) entry which is preliminary data.</text>
</comment>
<dbReference type="GO" id="GO:0016798">
    <property type="term" value="F:hydrolase activity, acting on glycosyl bonds"/>
    <property type="evidence" value="ECO:0007669"/>
    <property type="project" value="UniProtKB-KW"/>
</dbReference>
<accession>A0A841HWT1</accession>
<dbReference type="Pfam" id="PF01965">
    <property type="entry name" value="DJ-1_PfpI"/>
    <property type="match status" value="1"/>
</dbReference>
<reference evidence="3 4" key="1">
    <citation type="submission" date="2020-08" db="EMBL/GenBank/DDBJ databases">
        <title>Genomic Encyclopedia of Type Strains, Phase IV (KMG-IV): sequencing the most valuable type-strain genomes for metagenomic binning, comparative biology and taxonomic classification.</title>
        <authorList>
            <person name="Goeker M."/>
        </authorList>
    </citation>
    <scope>NUCLEOTIDE SEQUENCE [LARGE SCALE GENOMIC DNA]</scope>
    <source>
        <strain evidence="3 4">DSM 21458</strain>
    </source>
</reference>
<comment type="similarity">
    <text evidence="1">Belongs to the peptidase C56 family.</text>
</comment>
<dbReference type="InterPro" id="IPR029062">
    <property type="entry name" value="Class_I_gatase-like"/>
</dbReference>
<dbReference type="AlphaFoldDB" id="A0A841HWT1"/>
<keyword evidence="4" id="KW-1185">Reference proteome</keyword>
<keyword evidence="3" id="KW-0645">Protease</keyword>
<dbReference type="NCBIfam" id="TIGR01382">
    <property type="entry name" value="PfpI"/>
    <property type="match status" value="1"/>
</dbReference>
<proteinExistence type="inferred from homology"/>
<dbReference type="EMBL" id="JACHHG010000002">
    <property type="protein sequence ID" value="MBB6097376.1"/>
    <property type="molecule type" value="Genomic_DNA"/>
</dbReference>
<dbReference type="GO" id="GO:0008233">
    <property type="term" value="F:peptidase activity"/>
    <property type="evidence" value="ECO:0007669"/>
    <property type="project" value="UniProtKB-KW"/>
</dbReference>
<evidence type="ECO:0000256" key="1">
    <source>
        <dbReference type="ARBA" id="ARBA00008542"/>
    </source>
</evidence>
<keyword evidence="3" id="KW-0326">Glycosidase</keyword>
<feature type="domain" description="DJ-1/PfpI" evidence="2">
    <location>
        <begin position="9"/>
        <end position="175"/>
    </location>
</feature>
<dbReference type="Proteomes" id="UP000569951">
    <property type="component" value="Unassembled WGS sequence"/>
</dbReference>
<organism evidence="3 4">
    <name type="scientific">Deinobacterium chartae</name>
    <dbReference type="NCBI Taxonomy" id="521158"/>
    <lineage>
        <taxon>Bacteria</taxon>
        <taxon>Thermotogati</taxon>
        <taxon>Deinococcota</taxon>
        <taxon>Deinococci</taxon>
        <taxon>Deinococcales</taxon>
        <taxon>Deinococcaceae</taxon>
        <taxon>Deinobacterium</taxon>
    </lineage>
</organism>
<keyword evidence="3" id="KW-0378">Hydrolase</keyword>
<dbReference type="InterPro" id="IPR006286">
    <property type="entry name" value="C56_PfpI-like"/>
</dbReference>
<dbReference type="PROSITE" id="PS51276">
    <property type="entry name" value="PEPTIDASE_C56_PFPI"/>
    <property type="match status" value="1"/>
</dbReference>
<gene>
    <name evidence="3" type="ORF">HNR42_000790</name>
</gene>
<evidence type="ECO:0000313" key="3">
    <source>
        <dbReference type="EMBL" id="MBB6097376.1"/>
    </source>
</evidence>
<sequence>MAKKLRDLKVAALAADGFEQVELTQPMKALRRHGARVDVISLRPGRILGMNLLFPGRKVRVNRTVFTARPERYDALLLPGGFINPDFLRQSERAKAFVRHFDALDKPIAAICHAPWTLISAGLVAGRRLTSWPSLQDDVRNAGGRWENRPVVHDRNWISSRGPQDLLAFNRALVTHFARHALPRAQAPEAADGDEVIRERRGPSLWVVLLLAALALLGTRRVYRS</sequence>
<dbReference type="RefSeq" id="WP_183984707.1">
    <property type="nucleotide sequence ID" value="NZ_JACHHG010000002.1"/>
</dbReference>
<dbReference type="PANTHER" id="PTHR42733">
    <property type="entry name" value="DJ-1 PROTEIN"/>
    <property type="match status" value="1"/>
</dbReference>
<dbReference type="Gene3D" id="3.40.50.880">
    <property type="match status" value="1"/>
</dbReference>
<dbReference type="InterPro" id="IPR002818">
    <property type="entry name" value="DJ-1/PfpI"/>
</dbReference>
<dbReference type="EC" id="3.2.-.-" evidence="3"/>
<protein>
    <submittedName>
        <fullName evidence="3">Protease I</fullName>
        <ecNumber evidence="3">3.2.-.-</ecNumber>
    </submittedName>
</protein>
<dbReference type="PANTHER" id="PTHR42733:SF12">
    <property type="entry name" value="PROTEINASE"/>
    <property type="match status" value="1"/>
</dbReference>